<feature type="transmembrane region" description="Helical" evidence="5">
    <location>
        <begin position="310"/>
        <end position="327"/>
    </location>
</feature>
<organism evidence="7 8">
    <name type="scientific">Candidatus Entotheonella gemina</name>
    <dbReference type="NCBI Taxonomy" id="1429439"/>
    <lineage>
        <taxon>Bacteria</taxon>
        <taxon>Pseudomonadati</taxon>
        <taxon>Nitrospinota/Tectimicrobiota group</taxon>
        <taxon>Candidatus Tectimicrobiota</taxon>
        <taxon>Candidatus Entotheonellia</taxon>
        <taxon>Candidatus Entotheonellales</taxon>
        <taxon>Candidatus Entotheonellaceae</taxon>
        <taxon>Candidatus Entotheonella</taxon>
    </lineage>
</organism>
<accession>W4M8J3</accession>
<sequence>MVTQSPPAPRLFYGWIVMVACLLVTMVSSGTMMAFGVFINPMSADLGWSHSVLSFSYAVSSIVSGVGILAVGSMLHVYSIRALLFWGCVIHGLGLYMTSTVTTVAMFYFWYGFVSSVGRSVFILVSTTLITRWFVKRRGIAMGITMSGSGLGPFILSPVVTWMILRWDWQTAFVMQATVMTVVVALMCLVLRNYPHDMGLQPYGAEPDEPAAPKPEPAPHRTPPKSTAATDSIGQLWRRVLRMEGFWTLSMINFFCCMCHSIPLVHVVSFAESSGLSAFAAAWVLSLMSLSSIAGRIVWGVFADRHGVRLTLFFTLFIQGALVLWLVNTQDPIMFFLYAVVWGFGFGGVNTQYGVVARELYGARHFGPGFSGQMCFAMVGMAAGGFLGGYLYDLSSSYVASWLVSFGSGLISSFLAMDLLVQNERIKAKAAQAAAVTDKPQPAHAAGD</sequence>
<dbReference type="HOGENOM" id="CLU_001265_59_9_7"/>
<feature type="transmembrane region" description="Helical" evidence="5">
    <location>
        <begin position="142"/>
        <end position="165"/>
    </location>
</feature>
<feature type="transmembrane region" description="Helical" evidence="5">
    <location>
        <begin position="51"/>
        <end position="71"/>
    </location>
</feature>
<evidence type="ECO:0000256" key="4">
    <source>
        <dbReference type="SAM" id="MobiDB-lite"/>
    </source>
</evidence>
<feature type="transmembrane region" description="Helical" evidence="5">
    <location>
        <begin position="117"/>
        <end position="135"/>
    </location>
</feature>
<reference evidence="7 8" key="1">
    <citation type="journal article" date="2014" name="Nature">
        <title>An environmental bacterial taxon with a large and distinct metabolic repertoire.</title>
        <authorList>
            <person name="Wilson M.C."/>
            <person name="Mori T."/>
            <person name="Ruckert C."/>
            <person name="Uria A.R."/>
            <person name="Helf M.J."/>
            <person name="Takada K."/>
            <person name="Gernert C."/>
            <person name="Steffens U.A."/>
            <person name="Heycke N."/>
            <person name="Schmitt S."/>
            <person name="Rinke C."/>
            <person name="Helfrich E.J."/>
            <person name="Brachmann A.O."/>
            <person name="Gurgui C."/>
            <person name="Wakimoto T."/>
            <person name="Kracht M."/>
            <person name="Crusemann M."/>
            <person name="Hentschel U."/>
            <person name="Abe I."/>
            <person name="Matsunaga S."/>
            <person name="Kalinowski J."/>
            <person name="Takeyama H."/>
            <person name="Piel J."/>
        </authorList>
    </citation>
    <scope>NUCLEOTIDE SEQUENCE [LARGE SCALE GENOMIC DNA]</scope>
    <source>
        <strain evidence="8">TSY2</strain>
    </source>
</reference>
<name>W4M8J3_9BACT</name>
<feature type="transmembrane region" description="Helical" evidence="5">
    <location>
        <begin position="374"/>
        <end position="392"/>
    </location>
</feature>
<protein>
    <recommendedName>
        <fullName evidence="6">Major facilitator superfamily (MFS) profile domain-containing protein</fullName>
    </recommendedName>
</protein>
<dbReference type="InterPro" id="IPR036259">
    <property type="entry name" value="MFS_trans_sf"/>
</dbReference>
<dbReference type="GO" id="GO:0022857">
    <property type="term" value="F:transmembrane transporter activity"/>
    <property type="evidence" value="ECO:0007669"/>
    <property type="project" value="InterPro"/>
</dbReference>
<evidence type="ECO:0000256" key="5">
    <source>
        <dbReference type="SAM" id="Phobius"/>
    </source>
</evidence>
<feature type="transmembrane region" description="Helical" evidence="5">
    <location>
        <begin position="246"/>
        <end position="270"/>
    </location>
</feature>
<dbReference type="AlphaFoldDB" id="W4M8J3"/>
<comment type="caution">
    <text evidence="7">The sequence shown here is derived from an EMBL/GenBank/DDBJ whole genome shotgun (WGS) entry which is preliminary data.</text>
</comment>
<keyword evidence="3 5" id="KW-0472">Membrane</keyword>
<dbReference type="InterPro" id="IPR020846">
    <property type="entry name" value="MFS_dom"/>
</dbReference>
<dbReference type="InterPro" id="IPR050327">
    <property type="entry name" value="Proton-linked_MCT"/>
</dbReference>
<dbReference type="PROSITE" id="PS50850">
    <property type="entry name" value="MFS"/>
    <property type="match status" value="1"/>
</dbReference>
<feature type="transmembrane region" description="Helical" evidence="5">
    <location>
        <begin position="83"/>
        <end position="111"/>
    </location>
</feature>
<feature type="transmembrane region" description="Helical" evidence="5">
    <location>
        <begin position="276"/>
        <end position="298"/>
    </location>
</feature>
<gene>
    <name evidence="7" type="ORF">ETSY2_20035</name>
</gene>
<dbReference type="Gene3D" id="1.20.1250.20">
    <property type="entry name" value="MFS general substrate transporter like domains"/>
    <property type="match status" value="2"/>
</dbReference>
<keyword evidence="8" id="KW-1185">Reference proteome</keyword>
<feature type="region of interest" description="Disordered" evidence="4">
    <location>
        <begin position="205"/>
        <end position="230"/>
    </location>
</feature>
<feature type="transmembrane region" description="Helical" evidence="5">
    <location>
        <begin position="171"/>
        <end position="191"/>
    </location>
</feature>
<dbReference type="PANTHER" id="PTHR11360">
    <property type="entry name" value="MONOCARBOXYLATE TRANSPORTER"/>
    <property type="match status" value="1"/>
</dbReference>
<evidence type="ECO:0000256" key="2">
    <source>
        <dbReference type="ARBA" id="ARBA00022989"/>
    </source>
</evidence>
<evidence type="ECO:0000256" key="3">
    <source>
        <dbReference type="ARBA" id="ARBA00023136"/>
    </source>
</evidence>
<evidence type="ECO:0000313" key="7">
    <source>
        <dbReference type="EMBL" id="ETX05947.1"/>
    </source>
</evidence>
<feature type="transmembrane region" description="Helical" evidence="5">
    <location>
        <begin position="12"/>
        <end position="39"/>
    </location>
</feature>
<dbReference type="Pfam" id="PF07690">
    <property type="entry name" value="MFS_1"/>
    <property type="match status" value="1"/>
</dbReference>
<dbReference type="SUPFAM" id="SSF103473">
    <property type="entry name" value="MFS general substrate transporter"/>
    <property type="match status" value="1"/>
</dbReference>
<feature type="transmembrane region" description="Helical" evidence="5">
    <location>
        <begin position="333"/>
        <end position="353"/>
    </location>
</feature>
<dbReference type="Proteomes" id="UP000019140">
    <property type="component" value="Unassembled WGS sequence"/>
</dbReference>
<evidence type="ECO:0000259" key="6">
    <source>
        <dbReference type="PROSITE" id="PS50850"/>
    </source>
</evidence>
<dbReference type="CDD" id="cd17355">
    <property type="entry name" value="MFS_YcxA_like"/>
    <property type="match status" value="1"/>
</dbReference>
<keyword evidence="1 5" id="KW-0812">Transmembrane</keyword>
<feature type="domain" description="Major facilitator superfamily (MFS) profile" evidence="6">
    <location>
        <begin position="16"/>
        <end position="425"/>
    </location>
</feature>
<dbReference type="InterPro" id="IPR011701">
    <property type="entry name" value="MFS"/>
</dbReference>
<dbReference type="PANTHER" id="PTHR11360:SF290">
    <property type="entry name" value="MONOCARBOXYLATE MFS PERMEASE"/>
    <property type="match status" value="1"/>
</dbReference>
<feature type="transmembrane region" description="Helical" evidence="5">
    <location>
        <begin position="398"/>
        <end position="421"/>
    </location>
</feature>
<evidence type="ECO:0000256" key="1">
    <source>
        <dbReference type="ARBA" id="ARBA00022692"/>
    </source>
</evidence>
<dbReference type="EMBL" id="AZHX01000826">
    <property type="protein sequence ID" value="ETX05947.1"/>
    <property type="molecule type" value="Genomic_DNA"/>
</dbReference>
<keyword evidence="2 5" id="KW-1133">Transmembrane helix</keyword>
<proteinExistence type="predicted"/>
<evidence type="ECO:0000313" key="8">
    <source>
        <dbReference type="Proteomes" id="UP000019140"/>
    </source>
</evidence>